<proteinExistence type="predicted"/>
<name>A0A949NBD3_9FIRM</name>
<keyword evidence="1 5" id="KW-0489">Methyltransferase</keyword>
<sequence>MGNKIDENAIVKNYYDGNPELEWERLNGFHFEFEITRQMLLRHLKKGSVLDIGGGPGRYSIYLASLGYDVTLLDLSDGNIELAKKKAREFGVNIKAYSCDARDLSGLNLGEYDNILLMGPLYHLFQETDREKCVAEARKHLKKDGHLFASFITIAAGLLYYLDVCPNELIHEPALELFDYMEIDKSWSGTAFTEATFINNLEITPFFHRLGFEKITLFGQEGIAGPRLTALEKAPENVRNLYLDLSLRLCENPQYFPYSPHLMYIGRPVPSFPLEPGS</sequence>
<dbReference type="Pfam" id="PF13649">
    <property type="entry name" value="Methyltransf_25"/>
    <property type="match status" value="1"/>
</dbReference>
<dbReference type="RefSeq" id="WP_238721988.1">
    <property type="nucleotide sequence ID" value="NZ_JAHQCW010000021.1"/>
</dbReference>
<dbReference type="GO" id="GO:0032259">
    <property type="term" value="P:methylation"/>
    <property type="evidence" value="ECO:0007669"/>
    <property type="project" value="UniProtKB-KW"/>
</dbReference>
<keyword evidence="6" id="KW-1185">Reference proteome</keyword>
<evidence type="ECO:0000313" key="5">
    <source>
        <dbReference type="EMBL" id="MBU9737462.1"/>
    </source>
</evidence>
<dbReference type="SUPFAM" id="SSF53335">
    <property type="entry name" value="S-adenosyl-L-methionine-dependent methyltransferases"/>
    <property type="match status" value="1"/>
</dbReference>
<reference evidence="5" key="1">
    <citation type="submission" date="2021-06" db="EMBL/GenBank/DDBJ databases">
        <title>Description of novel taxa of the family Lachnospiraceae.</title>
        <authorList>
            <person name="Chaplin A.V."/>
            <person name="Sokolova S.R."/>
            <person name="Pikina A.P."/>
            <person name="Korzhanova M."/>
            <person name="Belova V."/>
            <person name="Korostin D."/>
            <person name="Efimov B.A."/>
        </authorList>
    </citation>
    <scope>NUCLEOTIDE SEQUENCE</scope>
    <source>
        <strain evidence="5">ASD5720</strain>
    </source>
</reference>
<dbReference type="AlphaFoldDB" id="A0A949NBD3"/>
<dbReference type="EMBL" id="JAHQCW010000021">
    <property type="protein sequence ID" value="MBU9737462.1"/>
    <property type="molecule type" value="Genomic_DNA"/>
</dbReference>
<dbReference type="Proteomes" id="UP000712157">
    <property type="component" value="Unassembled WGS sequence"/>
</dbReference>
<evidence type="ECO:0000256" key="2">
    <source>
        <dbReference type="ARBA" id="ARBA00022679"/>
    </source>
</evidence>
<evidence type="ECO:0000259" key="4">
    <source>
        <dbReference type="Pfam" id="PF13649"/>
    </source>
</evidence>
<dbReference type="GO" id="GO:0008168">
    <property type="term" value="F:methyltransferase activity"/>
    <property type="evidence" value="ECO:0007669"/>
    <property type="project" value="UniProtKB-KW"/>
</dbReference>
<dbReference type="PANTHER" id="PTHR43464:SF19">
    <property type="entry name" value="UBIQUINONE BIOSYNTHESIS O-METHYLTRANSFERASE, MITOCHONDRIAL"/>
    <property type="match status" value="1"/>
</dbReference>
<evidence type="ECO:0000256" key="3">
    <source>
        <dbReference type="ARBA" id="ARBA00022691"/>
    </source>
</evidence>
<dbReference type="CDD" id="cd02440">
    <property type="entry name" value="AdoMet_MTases"/>
    <property type="match status" value="1"/>
</dbReference>
<keyword evidence="3" id="KW-0949">S-adenosyl-L-methionine</keyword>
<feature type="domain" description="Methyltransferase" evidence="4">
    <location>
        <begin position="49"/>
        <end position="145"/>
    </location>
</feature>
<gene>
    <name evidence="5" type="ORF">KTH89_13010</name>
</gene>
<accession>A0A949NBD3</accession>
<dbReference type="PANTHER" id="PTHR43464">
    <property type="entry name" value="METHYLTRANSFERASE"/>
    <property type="match status" value="1"/>
</dbReference>
<dbReference type="Gene3D" id="3.40.50.150">
    <property type="entry name" value="Vaccinia Virus protein VP39"/>
    <property type="match status" value="1"/>
</dbReference>
<keyword evidence="2" id="KW-0808">Transferase</keyword>
<organism evidence="5 6">
    <name type="scientific">Diplocloster agilis</name>
    <dbReference type="NCBI Taxonomy" id="2850323"/>
    <lineage>
        <taxon>Bacteria</taxon>
        <taxon>Bacillati</taxon>
        <taxon>Bacillota</taxon>
        <taxon>Clostridia</taxon>
        <taxon>Lachnospirales</taxon>
        <taxon>Lachnospiraceae</taxon>
        <taxon>Diplocloster</taxon>
    </lineage>
</organism>
<evidence type="ECO:0000313" key="6">
    <source>
        <dbReference type="Proteomes" id="UP000712157"/>
    </source>
</evidence>
<dbReference type="InterPro" id="IPR029063">
    <property type="entry name" value="SAM-dependent_MTases_sf"/>
</dbReference>
<dbReference type="InterPro" id="IPR041698">
    <property type="entry name" value="Methyltransf_25"/>
</dbReference>
<comment type="caution">
    <text evidence="5">The sequence shown here is derived from an EMBL/GenBank/DDBJ whole genome shotgun (WGS) entry which is preliminary data.</text>
</comment>
<evidence type="ECO:0000256" key="1">
    <source>
        <dbReference type="ARBA" id="ARBA00022603"/>
    </source>
</evidence>
<protein>
    <submittedName>
        <fullName evidence="5">Class I SAM-dependent methyltransferase</fullName>
    </submittedName>
</protein>